<evidence type="ECO:0000256" key="1">
    <source>
        <dbReference type="SAM" id="SignalP"/>
    </source>
</evidence>
<dbReference type="Gene3D" id="3.90.1720.10">
    <property type="entry name" value="endopeptidase domain like (from Nostoc punctiforme)"/>
    <property type="match status" value="1"/>
</dbReference>
<dbReference type="SUPFAM" id="SSF54001">
    <property type="entry name" value="Cysteine proteinases"/>
    <property type="match status" value="1"/>
</dbReference>
<dbReference type="RefSeq" id="WP_244194318.1">
    <property type="nucleotide sequence ID" value="NZ_CABMNB010000039.1"/>
</dbReference>
<gene>
    <name evidence="2" type="ORF">M5W83_14020</name>
</gene>
<reference evidence="2 3" key="1">
    <citation type="submission" date="2022-05" db="EMBL/GenBank/DDBJ databases">
        <title>Genome Sequencing of Bee-Associated Microbes.</title>
        <authorList>
            <person name="Dunlap C."/>
        </authorList>
    </citation>
    <scope>NUCLEOTIDE SEQUENCE [LARGE SCALE GENOMIC DNA]</scope>
    <source>
        <strain evidence="2 3">NRRL B-14613</strain>
    </source>
</reference>
<dbReference type="EMBL" id="JAMDMM010000024">
    <property type="protein sequence ID" value="MCY9608260.1"/>
    <property type="molecule type" value="Genomic_DNA"/>
</dbReference>
<dbReference type="InterPro" id="IPR038765">
    <property type="entry name" value="Papain-like_cys_pep_sf"/>
</dbReference>
<evidence type="ECO:0000313" key="2">
    <source>
        <dbReference type="EMBL" id="MCY9608260.1"/>
    </source>
</evidence>
<protein>
    <recommendedName>
        <fullName evidence="4">YycO</fullName>
    </recommendedName>
</protein>
<accession>A0ABT4FVS7</accession>
<keyword evidence="3" id="KW-1185">Reference proteome</keyword>
<feature type="chain" id="PRO_5046507486" description="YycO" evidence="1">
    <location>
        <begin position="23"/>
        <end position="239"/>
    </location>
</feature>
<dbReference type="Proteomes" id="UP001209276">
    <property type="component" value="Unassembled WGS sequence"/>
</dbReference>
<organism evidence="2 3">
    <name type="scientific">Paenibacillus thiaminolyticus</name>
    <name type="common">Bacillus thiaminolyticus</name>
    <dbReference type="NCBI Taxonomy" id="49283"/>
    <lineage>
        <taxon>Bacteria</taxon>
        <taxon>Bacillati</taxon>
        <taxon>Bacillota</taxon>
        <taxon>Bacilli</taxon>
        <taxon>Bacillales</taxon>
        <taxon>Paenibacillaceae</taxon>
        <taxon>Paenibacillus</taxon>
    </lineage>
</organism>
<feature type="signal peptide" evidence="1">
    <location>
        <begin position="1"/>
        <end position="22"/>
    </location>
</feature>
<comment type="caution">
    <text evidence="2">The sequence shown here is derived from an EMBL/GenBank/DDBJ whole genome shotgun (WGS) entry which is preliminary data.</text>
</comment>
<sequence length="239" mass="26075">MMKKVVLAILVLLLIVPATVSARGQDGDILERILDVYPHVTKEQLVSDIEYASQVTKLPHDVIASQMYDELLAKKPALQNKITVHGGKGDGAYQLASSSKGNVFFETASTAGIPHGHVGIYYTTDYIVESVPGSGVRKVKLIDKRVDSGSKILTPKSQYASASAREQAADWAHGRIGESYSYNFATNRTTSCIGDKNCSKLVWCAFKEKAKIDIDKDGGLGVYPVDIRDSPMFLTLKSY</sequence>
<dbReference type="Pfam" id="PF05708">
    <property type="entry name" value="Peptidase_C92"/>
    <property type="match status" value="1"/>
</dbReference>
<evidence type="ECO:0000313" key="3">
    <source>
        <dbReference type="Proteomes" id="UP001209276"/>
    </source>
</evidence>
<evidence type="ECO:0008006" key="4">
    <source>
        <dbReference type="Google" id="ProtNLM"/>
    </source>
</evidence>
<keyword evidence="1" id="KW-0732">Signal</keyword>
<name>A0ABT4FVS7_PANTH</name>
<proteinExistence type="predicted"/>
<dbReference type="InterPro" id="IPR024453">
    <property type="entry name" value="Peptidase_C92"/>
</dbReference>